<dbReference type="InterPro" id="IPR006674">
    <property type="entry name" value="HD_domain"/>
</dbReference>
<feature type="domain" description="HD" evidence="1">
    <location>
        <begin position="38"/>
        <end position="152"/>
    </location>
</feature>
<organism evidence="2 3">
    <name type="scientific">Deinococcus reticulitermitis</name>
    <dbReference type="NCBI Taxonomy" id="856736"/>
    <lineage>
        <taxon>Bacteria</taxon>
        <taxon>Thermotogati</taxon>
        <taxon>Deinococcota</taxon>
        <taxon>Deinococci</taxon>
        <taxon>Deinococcales</taxon>
        <taxon>Deinococcaceae</taxon>
        <taxon>Deinococcus</taxon>
    </lineage>
</organism>
<dbReference type="Pfam" id="PF01966">
    <property type="entry name" value="HD"/>
    <property type="match status" value="1"/>
</dbReference>
<accession>A0A1H6RYB2</accession>
<dbReference type="CDD" id="cd00077">
    <property type="entry name" value="HDc"/>
    <property type="match status" value="1"/>
</dbReference>
<dbReference type="AlphaFoldDB" id="A0A1H6RYB2"/>
<evidence type="ECO:0000313" key="2">
    <source>
        <dbReference type="EMBL" id="SEI60753.1"/>
    </source>
</evidence>
<dbReference type="Gene3D" id="1.10.3210.10">
    <property type="entry name" value="Hypothetical protein af1432"/>
    <property type="match status" value="1"/>
</dbReference>
<name>A0A1H6RYB2_9DEIO</name>
<dbReference type="SUPFAM" id="SSF109604">
    <property type="entry name" value="HD-domain/PDEase-like"/>
    <property type="match status" value="1"/>
</dbReference>
<evidence type="ECO:0000313" key="3">
    <source>
        <dbReference type="Proteomes" id="UP000199223"/>
    </source>
</evidence>
<protein>
    <submittedName>
        <fullName evidence="2">HD domain-containing protein</fullName>
    </submittedName>
</protein>
<dbReference type="STRING" id="856736.SAMN04488058_101119"/>
<proteinExistence type="predicted"/>
<dbReference type="EMBL" id="FNZA01000001">
    <property type="protein sequence ID" value="SEI60753.1"/>
    <property type="molecule type" value="Genomic_DNA"/>
</dbReference>
<gene>
    <name evidence="2" type="ORF">SAMN04488058_101119</name>
</gene>
<dbReference type="InterPro" id="IPR003607">
    <property type="entry name" value="HD/PDEase_dom"/>
</dbReference>
<reference evidence="3" key="1">
    <citation type="submission" date="2016-10" db="EMBL/GenBank/DDBJ databases">
        <authorList>
            <person name="Varghese N."/>
            <person name="Submissions S."/>
        </authorList>
    </citation>
    <scope>NUCLEOTIDE SEQUENCE [LARGE SCALE GENOMIC DNA]</scope>
    <source>
        <strain evidence="3">CGMCC 1.10218</strain>
    </source>
</reference>
<dbReference type="Proteomes" id="UP000199223">
    <property type="component" value="Unassembled WGS sequence"/>
</dbReference>
<sequence>MSEAPISEVTVSEVTPDLIAELYLRAEPYWHTRSGEIHMPQAYAYAQALLRAHPEASAGTVLAAILLHDVGYARVPEETHHQGLADAPSGWQPDITRLHEQEGVKLARELLSELRYPAALVGPILTIIGGHDSTSGEAHSLEDAIVKDADKLWRFGARGVEICRGWMGMTFEDFTAYVEAKIPTWFHTAEGARLARLTLDRARREHRETEPGETEHRETP</sequence>
<evidence type="ECO:0000259" key="1">
    <source>
        <dbReference type="Pfam" id="PF01966"/>
    </source>
</evidence>
<keyword evidence="3" id="KW-1185">Reference proteome</keyword>